<evidence type="ECO:0000259" key="1">
    <source>
        <dbReference type="Pfam" id="PF13966"/>
    </source>
</evidence>
<dbReference type="InterPro" id="IPR026960">
    <property type="entry name" value="RVT-Znf"/>
</dbReference>
<feature type="domain" description="Reverse transcriptase zinc-binding" evidence="1">
    <location>
        <begin position="14"/>
        <end position="80"/>
    </location>
</feature>
<proteinExistence type="predicted"/>
<sequence>MSSHFGAGLISTPFDWNKSIWNVKTAPKIRDFLWRTVRKAIPISSNLATRGIQEFPCKRCNGVEDDLHLFLQCDIAREVWELAPLAVKPSSATPSMATLIAAAPSFIVLPPVGLTIPLWPWILWHLWKARNKLSFENRAFSSMEIILKAITDAREWQSAQCTDQIGSIVAARSSTLPPSLHVSNPPHDTVICNVDAAWDSITLKCGIGGIFSAVCETVVRENPVVKATNVKRGGDLMEFEKLFL</sequence>
<evidence type="ECO:0000313" key="3">
    <source>
        <dbReference type="Proteomes" id="UP000823674"/>
    </source>
</evidence>
<evidence type="ECO:0000313" key="2">
    <source>
        <dbReference type="EMBL" id="KAG5375666.1"/>
    </source>
</evidence>
<accession>A0ABQ7KRI4</accession>
<dbReference type="Proteomes" id="UP000823674">
    <property type="component" value="Chromosome A10"/>
</dbReference>
<dbReference type="Pfam" id="PF13966">
    <property type="entry name" value="zf-RVT"/>
    <property type="match status" value="1"/>
</dbReference>
<organism evidence="2 3">
    <name type="scientific">Brassica rapa subsp. trilocularis</name>
    <dbReference type="NCBI Taxonomy" id="1813537"/>
    <lineage>
        <taxon>Eukaryota</taxon>
        <taxon>Viridiplantae</taxon>
        <taxon>Streptophyta</taxon>
        <taxon>Embryophyta</taxon>
        <taxon>Tracheophyta</taxon>
        <taxon>Spermatophyta</taxon>
        <taxon>Magnoliopsida</taxon>
        <taxon>eudicotyledons</taxon>
        <taxon>Gunneridae</taxon>
        <taxon>Pentapetalae</taxon>
        <taxon>rosids</taxon>
        <taxon>malvids</taxon>
        <taxon>Brassicales</taxon>
        <taxon>Brassicaceae</taxon>
        <taxon>Brassiceae</taxon>
        <taxon>Brassica</taxon>
    </lineage>
</organism>
<gene>
    <name evidence="2" type="primary">A10p005540.1_BraROA</name>
    <name evidence="2" type="ORF">IGI04_040262</name>
</gene>
<name>A0ABQ7KRI4_BRACM</name>
<keyword evidence="3" id="KW-1185">Reference proteome</keyword>
<comment type="caution">
    <text evidence="2">The sequence shown here is derived from an EMBL/GenBank/DDBJ whole genome shotgun (WGS) entry which is preliminary data.</text>
</comment>
<dbReference type="EMBL" id="JADBGQ010000010">
    <property type="protein sequence ID" value="KAG5375666.1"/>
    <property type="molecule type" value="Genomic_DNA"/>
</dbReference>
<protein>
    <recommendedName>
        <fullName evidence="1">Reverse transcriptase zinc-binding domain-containing protein</fullName>
    </recommendedName>
</protein>
<reference evidence="2 3" key="1">
    <citation type="submission" date="2021-03" db="EMBL/GenBank/DDBJ databases">
        <authorList>
            <person name="King G.J."/>
            <person name="Bancroft I."/>
            <person name="Baten A."/>
            <person name="Bloomfield J."/>
            <person name="Borpatragohain P."/>
            <person name="He Z."/>
            <person name="Irish N."/>
            <person name="Irwin J."/>
            <person name="Liu K."/>
            <person name="Mauleon R.P."/>
            <person name="Moore J."/>
            <person name="Morris R."/>
            <person name="Ostergaard L."/>
            <person name="Wang B."/>
            <person name="Wells R."/>
        </authorList>
    </citation>
    <scope>NUCLEOTIDE SEQUENCE [LARGE SCALE GENOMIC DNA]</scope>
    <source>
        <strain evidence="2">R-o-18</strain>
        <tissue evidence="2">Leaf</tissue>
    </source>
</reference>